<name>A0A4R6JZ35_9ACTN</name>
<dbReference type="EMBL" id="SNWR01000001">
    <property type="protein sequence ID" value="TDO42134.1"/>
    <property type="molecule type" value="Genomic_DNA"/>
</dbReference>
<gene>
    <name evidence="1" type="ORF">C8E87_5898</name>
</gene>
<comment type="caution">
    <text evidence="1">The sequence shown here is derived from an EMBL/GenBank/DDBJ whole genome shotgun (WGS) entry which is preliminary data.</text>
</comment>
<dbReference type="AlphaFoldDB" id="A0A4R6JZ35"/>
<evidence type="ECO:0000313" key="2">
    <source>
        <dbReference type="Proteomes" id="UP000294901"/>
    </source>
</evidence>
<proteinExistence type="predicted"/>
<reference evidence="1 2" key="1">
    <citation type="submission" date="2019-03" db="EMBL/GenBank/DDBJ databases">
        <title>Sequencing the genomes of 1000 actinobacteria strains.</title>
        <authorList>
            <person name="Klenk H.-P."/>
        </authorList>
    </citation>
    <scope>NUCLEOTIDE SEQUENCE [LARGE SCALE GENOMIC DNA]</scope>
    <source>
        <strain evidence="1 2">DSM 43805</strain>
    </source>
</reference>
<accession>A0A4R6JZ35</accession>
<sequence>MLRELGETVAVRWRRDAASAQTHWATKVKYYRAVQGLLAGGVDAAELSWTDVVAAVQPRGSRTTFFSVAGPHAKRPLLGAYRAALARDLAECLTTDGAARMLVDETKVWSYWPHRGGWTDELFQVGGEAVAAECLVRVLLDWAEREPRLASALGHAPPVCAVEDLVVLRRGSMTVASAAALLRAAIRLRLADGHSVDEVLRQLRPAEEAEPGNQPLARAIEQLIRNSHTPSEQRREAVTMMRDAITALESSPE</sequence>
<keyword evidence="2" id="KW-1185">Reference proteome</keyword>
<evidence type="ECO:0000313" key="1">
    <source>
        <dbReference type="EMBL" id="TDO42134.1"/>
    </source>
</evidence>
<organism evidence="1 2">
    <name type="scientific">Paractinoplanes brasiliensis</name>
    <dbReference type="NCBI Taxonomy" id="52695"/>
    <lineage>
        <taxon>Bacteria</taxon>
        <taxon>Bacillati</taxon>
        <taxon>Actinomycetota</taxon>
        <taxon>Actinomycetes</taxon>
        <taxon>Micromonosporales</taxon>
        <taxon>Micromonosporaceae</taxon>
        <taxon>Paractinoplanes</taxon>
    </lineage>
</organism>
<dbReference type="Proteomes" id="UP000294901">
    <property type="component" value="Unassembled WGS sequence"/>
</dbReference>
<protein>
    <submittedName>
        <fullName evidence="1">Uncharacterized protein</fullName>
    </submittedName>
</protein>